<dbReference type="Pfam" id="PF20162">
    <property type="entry name" value="Etd1"/>
    <property type="match status" value="1"/>
</dbReference>
<feature type="compositionally biased region" description="Polar residues" evidence="1">
    <location>
        <begin position="17"/>
        <end position="34"/>
    </location>
</feature>
<feature type="compositionally biased region" description="Acidic residues" evidence="1">
    <location>
        <begin position="462"/>
        <end position="475"/>
    </location>
</feature>
<feature type="compositionally biased region" description="Polar residues" evidence="1">
    <location>
        <begin position="509"/>
        <end position="526"/>
    </location>
</feature>
<dbReference type="InterPro" id="IPR045342">
    <property type="entry name" value="Etd1"/>
</dbReference>
<feature type="region of interest" description="Disordered" evidence="1">
    <location>
        <begin position="273"/>
        <end position="311"/>
    </location>
</feature>
<feature type="compositionally biased region" description="Polar residues" evidence="1">
    <location>
        <begin position="360"/>
        <end position="369"/>
    </location>
</feature>
<feature type="compositionally biased region" description="Polar residues" evidence="1">
    <location>
        <begin position="536"/>
        <end position="545"/>
    </location>
</feature>
<feature type="compositionally biased region" description="Polar residues" evidence="1">
    <location>
        <begin position="278"/>
        <end position="299"/>
    </location>
</feature>
<feature type="region of interest" description="Disordered" evidence="1">
    <location>
        <begin position="1"/>
        <end position="80"/>
    </location>
</feature>
<feature type="compositionally biased region" description="Polar residues" evidence="1">
    <location>
        <begin position="154"/>
        <end position="165"/>
    </location>
</feature>
<dbReference type="Proteomes" id="UP001271007">
    <property type="component" value="Unassembled WGS sequence"/>
</dbReference>
<feature type="region of interest" description="Disordered" evidence="1">
    <location>
        <begin position="359"/>
        <end position="393"/>
    </location>
</feature>
<feature type="region of interest" description="Disordered" evidence="1">
    <location>
        <begin position="411"/>
        <end position="555"/>
    </location>
</feature>
<feature type="region of interest" description="Disordered" evidence="1">
    <location>
        <begin position="675"/>
        <end position="788"/>
    </location>
</feature>
<feature type="compositionally biased region" description="Basic and acidic residues" evidence="1">
    <location>
        <begin position="743"/>
        <end position="753"/>
    </location>
</feature>
<feature type="compositionally biased region" description="Low complexity" evidence="1">
    <location>
        <begin position="437"/>
        <end position="449"/>
    </location>
</feature>
<evidence type="ECO:0000313" key="2">
    <source>
        <dbReference type="EMBL" id="KAK3047536.1"/>
    </source>
</evidence>
<name>A0AAJ0D6X0_9PEZI</name>
<feature type="region of interest" description="Disordered" evidence="1">
    <location>
        <begin position="803"/>
        <end position="890"/>
    </location>
</feature>
<feature type="compositionally biased region" description="Basic and acidic residues" evidence="1">
    <location>
        <begin position="63"/>
        <end position="80"/>
    </location>
</feature>
<feature type="compositionally biased region" description="Pro residues" evidence="1">
    <location>
        <begin position="1"/>
        <end position="11"/>
    </location>
</feature>
<feature type="compositionally biased region" description="Polar residues" evidence="1">
    <location>
        <begin position="486"/>
        <end position="495"/>
    </location>
</feature>
<feature type="compositionally biased region" description="Polar residues" evidence="1">
    <location>
        <begin position="246"/>
        <end position="260"/>
    </location>
</feature>
<feature type="compositionally biased region" description="Basic and acidic residues" evidence="1">
    <location>
        <begin position="822"/>
        <end position="837"/>
    </location>
</feature>
<proteinExistence type="predicted"/>
<feature type="compositionally biased region" description="Basic and acidic residues" evidence="1">
    <location>
        <begin position="229"/>
        <end position="243"/>
    </location>
</feature>
<reference evidence="2" key="1">
    <citation type="submission" date="2023-04" db="EMBL/GenBank/DDBJ databases">
        <title>Black Yeasts Isolated from many extreme environments.</title>
        <authorList>
            <person name="Coleine C."/>
            <person name="Stajich J.E."/>
            <person name="Selbmann L."/>
        </authorList>
    </citation>
    <scope>NUCLEOTIDE SEQUENCE</scope>
    <source>
        <strain evidence="2">CCFEE 5312</strain>
    </source>
</reference>
<dbReference type="EMBL" id="JAWDJX010000060">
    <property type="protein sequence ID" value="KAK3047536.1"/>
    <property type="molecule type" value="Genomic_DNA"/>
</dbReference>
<dbReference type="GO" id="GO:0005096">
    <property type="term" value="F:GTPase activator activity"/>
    <property type="evidence" value="ECO:0007669"/>
    <property type="project" value="InterPro"/>
</dbReference>
<dbReference type="GO" id="GO:1902412">
    <property type="term" value="P:regulation of mitotic cytokinesis"/>
    <property type="evidence" value="ECO:0007669"/>
    <property type="project" value="InterPro"/>
</dbReference>
<keyword evidence="3" id="KW-1185">Reference proteome</keyword>
<feature type="region of interest" description="Disordered" evidence="1">
    <location>
        <begin position="189"/>
        <end position="260"/>
    </location>
</feature>
<comment type="caution">
    <text evidence="2">The sequence shown here is derived from an EMBL/GenBank/DDBJ whole genome shotgun (WGS) entry which is preliminary data.</text>
</comment>
<feature type="region of interest" description="Disordered" evidence="1">
    <location>
        <begin position="150"/>
        <end position="177"/>
    </location>
</feature>
<evidence type="ECO:0000313" key="3">
    <source>
        <dbReference type="Proteomes" id="UP001271007"/>
    </source>
</evidence>
<feature type="compositionally biased region" description="Basic and acidic residues" evidence="1">
    <location>
        <begin position="858"/>
        <end position="876"/>
    </location>
</feature>
<accession>A0AAJ0D6X0</accession>
<evidence type="ECO:0000256" key="1">
    <source>
        <dbReference type="SAM" id="MobiDB-lite"/>
    </source>
</evidence>
<gene>
    <name evidence="2" type="ORF">LTR09_011040</name>
</gene>
<protein>
    <submittedName>
        <fullName evidence="2">Uncharacterized protein</fullName>
    </submittedName>
</protein>
<dbReference type="AlphaFoldDB" id="A0AAJ0D6X0"/>
<sequence length="890" mass="98928">MPSNTPPPLPPNKLVKRSSSLRSTNGSPFTSSGSRLPLAVFRRPATSHQRSVTLQEMYASGDQSDHMSIDGKSEPARDQHFVHYFTPKVRLSDRRRSSSGIPSPITRVYPDRKYKPVLVVSSKEIQPARVEVDEELSDEEDEGVVTRLTVAPSYGSSPLPQQISDLGQGETPRRSFSFGDKLATVPQQLWRRPSLSRGKSTGSKLIRRARPRVVSAPQAEMGSVFSKSTDGESDRPAKRRDLTDPATAQRSIYTSGSYTKSAWSPSVQEVDLDLGASTPHSTNAYPESLPSNGTPYEPTSTPPQPRRLPSATTYSTTVRQARVSAAQSEITSTVGSDSEYRSIGDASTDYQSDAIYDSYPTRTTRSSSGKRGPHIETIFDESPPHFSSGRSTKLKDLLNDGAFPLEEHAARYRHSTIEEEESITSTPVRSLHNKSVSSPPSGQSGPRQRFTSSPPIMSAMPDPDDIDWDAPDDEPSHDGFAAFQSPPANNGNGHLQSLPFRFGLALPDQQPSSTTTPFRPNGNMSDRANLFDWSETLPSPSQNDSPPRPRTVHDVEGKRSNVATSKFGTWGNGSKVVTEDWNEDFDFDELPPPIPEHFQHDEKRIDSGHEMFVPKSIREQQENVLSNIRQLREWRSIIEELKELRVRAITLQMMDGPYARDWEEVDAMIELADQESEEKTLEPRGSPPSSPGFDYDAFDEPMPNIAEASRPRGQSLGMGRSPPLEAAAAAGAEQRPITPQDFKGLRPRKDSEAVAKSVIEAIQSKRSVSEPTAQKPVPAGKKVPFDTRTLRHIVPYVKELTRKVKDGLRQTEGLYSSPHRSTSRERKSRHEAIDEPAFRSIFDSPRNDSTLARRRSRRDQAMTDHDGMDTDTRSRQADLASQMEDMRFDE</sequence>
<organism evidence="2 3">
    <name type="scientific">Extremus antarcticus</name>
    <dbReference type="NCBI Taxonomy" id="702011"/>
    <lineage>
        <taxon>Eukaryota</taxon>
        <taxon>Fungi</taxon>
        <taxon>Dikarya</taxon>
        <taxon>Ascomycota</taxon>
        <taxon>Pezizomycotina</taxon>
        <taxon>Dothideomycetes</taxon>
        <taxon>Dothideomycetidae</taxon>
        <taxon>Mycosphaerellales</taxon>
        <taxon>Extremaceae</taxon>
        <taxon>Extremus</taxon>
    </lineage>
</organism>